<dbReference type="InterPro" id="IPR016181">
    <property type="entry name" value="Acyl_CoA_acyltransferase"/>
</dbReference>
<evidence type="ECO:0000259" key="1">
    <source>
        <dbReference type="PROSITE" id="PS51186"/>
    </source>
</evidence>
<dbReference type="Proteomes" id="UP000287233">
    <property type="component" value="Chromosome"/>
</dbReference>
<dbReference type="InterPro" id="IPR000182">
    <property type="entry name" value="GNAT_dom"/>
</dbReference>
<name>A0A410FSJ3_BIPS1</name>
<dbReference type="AlphaFoldDB" id="A0A410FSJ3"/>
<dbReference type="KEGG" id="bih:BIP78_0120"/>
<reference evidence="3" key="1">
    <citation type="submission" date="2018-12" db="EMBL/GenBank/DDBJ databases">
        <title>Complete genome sequence of an uncultured bacterium of the candidate phylum Bipolaricaulota.</title>
        <authorList>
            <person name="Kadnikov V.V."/>
            <person name="Mardanov A.V."/>
            <person name="Beletsky A.V."/>
            <person name="Frank Y.A."/>
            <person name="Karnachuk O.V."/>
            <person name="Ravin N.V."/>
        </authorList>
    </citation>
    <scope>NUCLEOTIDE SEQUENCE [LARGE SCALE GENOMIC DNA]</scope>
</reference>
<sequence>MVTIREATRADEDVLRRLEDASPQGHDARISSERTTFFYRSDLFSRARVLLALERAQAVGVMAYALKEVFVGGEPVPVAYFYDLRSDPAYRRSMKRGLWELWRAVREEAAAAGAWFVYGHVKGDNVEAIRVFTKGGGQVVGGFDVLLLPTRPGRVQLNPVPEWNGAVARLSEAVGRRDLRPPDVAEVYARGTELGYLRGVFSSQTRRGYAQASVWDCSHVHRQRVLAVPRLFRVLAEGINPLSRLLPLPRLPIPGQTLALWHVFDVLVDGPDGRRQLKRILADLLCRAHANGADLLAVFRSHGDPLVQLPPILLKETLSYQTVALPLAGRLPVPPLYLDIRDL</sequence>
<evidence type="ECO:0000313" key="2">
    <source>
        <dbReference type="EMBL" id="QAA75888.1"/>
    </source>
</evidence>
<gene>
    <name evidence="2" type="ORF">BIP78_0120</name>
</gene>
<dbReference type="SUPFAM" id="SSF55729">
    <property type="entry name" value="Acyl-CoA N-acyltransferases (Nat)"/>
    <property type="match status" value="1"/>
</dbReference>
<accession>A0A410FSJ3</accession>
<evidence type="ECO:0000313" key="3">
    <source>
        <dbReference type="Proteomes" id="UP000287233"/>
    </source>
</evidence>
<protein>
    <recommendedName>
        <fullName evidence="1">N-acetyltransferase domain-containing protein</fullName>
    </recommendedName>
</protein>
<dbReference type="Gene3D" id="3.40.630.30">
    <property type="match status" value="1"/>
</dbReference>
<dbReference type="GO" id="GO:0016747">
    <property type="term" value="F:acyltransferase activity, transferring groups other than amino-acyl groups"/>
    <property type="evidence" value="ECO:0007669"/>
    <property type="project" value="InterPro"/>
</dbReference>
<dbReference type="PROSITE" id="PS51186">
    <property type="entry name" value="GNAT"/>
    <property type="match status" value="1"/>
</dbReference>
<proteinExistence type="predicted"/>
<dbReference type="EMBL" id="CP034928">
    <property type="protein sequence ID" value="QAA75888.1"/>
    <property type="molecule type" value="Genomic_DNA"/>
</dbReference>
<organism evidence="2 3">
    <name type="scientific">Bipolaricaulis sibiricus</name>
    <dbReference type="NCBI Taxonomy" id="2501609"/>
    <lineage>
        <taxon>Bacteria</taxon>
        <taxon>Candidatus Bipolaricaulota</taxon>
        <taxon>Candidatus Bipolaricaulia</taxon>
        <taxon>Candidatus Bipolaricaulales</taxon>
        <taxon>Candidatus Bipolaricaulaceae</taxon>
        <taxon>Candidatus Bipolaricaulis</taxon>
    </lineage>
</organism>
<feature type="domain" description="N-acetyltransferase" evidence="1">
    <location>
        <begin position="2"/>
        <end position="158"/>
    </location>
</feature>